<organism evidence="1 2">
    <name type="scientific">Coniella lustricola</name>
    <dbReference type="NCBI Taxonomy" id="2025994"/>
    <lineage>
        <taxon>Eukaryota</taxon>
        <taxon>Fungi</taxon>
        <taxon>Dikarya</taxon>
        <taxon>Ascomycota</taxon>
        <taxon>Pezizomycotina</taxon>
        <taxon>Sordariomycetes</taxon>
        <taxon>Sordariomycetidae</taxon>
        <taxon>Diaporthales</taxon>
        <taxon>Schizoparmaceae</taxon>
        <taxon>Coniella</taxon>
    </lineage>
</organism>
<keyword evidence="2" id="KW-1185">Reference proteome</keyword>
<proteinExistence type="predicted"/>
<dbReference type="Proteomes" id="UP000241462">
    <property type="component" value="Unassembled WGS sequence"/>
</dbReference>
<accession>A0A2T3AEP7</accession>
<gene>
    <name evidence="1" type="ORF">BD289DRAFT_428045</name>
</gene>
<dbReference type="AlphaFoldDB" id="A0A2T3AEP7"/>
<protein>
    <submittedName>
        <fullName evidence="1">Uncharacterized protein</fullName>
    </submittedName>
</protein>
<dbReference type="InParanoid" id="A0A2T3AEP7"/>
<evidence type="ECO:0000313" key="2">
    <source>
        <dbReference type="Proteomes" id="UP000241462"/>
    </source>
</evidence>
<reference evidence="1 2" key="1">
    <citation type="journal article" date="2018" name="Mycol. Prog.">
        <title>Coniella lustricola, a new species from submerged detritus.</title>
        <authorList>
            <person name="Raudabaugh D.B."/>
            <person name="Iturriaga T."/>
            <person name="Carver A."/>
            <person name="Mondo S."/>
            <person name="Pangilinan J."/>
            <person name="Lipzen A."/>
            <person name="He G."/>
            <person name="Amirebrahimi M."/>
            <person name="Grigoriev I.V."/>
            <person name="Miller A.N."/>
        </authorList>
    </citation>
    <scope>NUCLEOTIDE SEQUENCE [LARGE SCALE GENOMIC DNA]</scope>
    <source>
        <strain evidence="1 2">B22-T-1</strain>
    </source>
</reference>
<sequence length="274" mass="30458">MTDPRKEKTSQLSLETRWCLLFAGKCREECGNNPVQTTYCSILSTVSAHWLHLSTTWRRLEDQDLKLLLAQVSEEGNLISTLSTEPPGLDGRIWCRNESPILHRSTSPWPPHLGLAIPKLQQADSDLASLHVHSKPVSPCVCVVNALRTVLFGTLKLLLPRTRWQSMLHTHPHRVSRVVAHSIPRSQCLGTHNQQRLLDSSFAFCAVDGIAQVVQPAHDTMDEWLPNALGLVFPVFCALVGPRLAKGSTISLAATPQCGNRSSRLSMHPPRKRV</sequence>
<evidence type="ECO:0000313" key="1">
    <source>
        <dbReference type="EMBL" id="PSR94207.1"/>
    </source>
</evidence>
<name>A0A2T3AEP7_9PEZI</name>
<dbReference type="EMBL" id="KZ678401">
    <property type="protein sequence ID" value="PSR94207.1"/>
    <property type="molecule type" value="Genomic_DNA"/>
</dbReference>